<dbReference type="SMART" id="SM00965">
    <property type="entry name" value="STN"/>
    <property type="match status" value="1"/>
</dbReference>
<dbReference type="SUPFAM" id="SSF56935">
    <property type="entry name" value="Porins"/>
    <property type="match status" value="1"/>
</dbReference>
<keyword evidence="9" id="KW-0406">Ion transport</keyword>
<evidence type="ECO:0000256" key="15">
    <source>
        <dbReference type="RuleBase" id="RU003357"/>
    </source>
</evidence>
<dbReference type="GO" id="GO:0015344">
    <property type="term" value="F:siderophore uptake transmembrane transporter activity"/>
    <property type="evidence" value="ECO:0007669"/>
    <property type="project" value="TreeGrafter"/>
</dbReference>
<evidence type="ECO:0000256" key="4">
    <source>
        <dbReference type="ARBA" id="ARBA00022452"/>
    </source>
</evidence>
<keyword evidence="10 15" id="KW-0798">TonB box</keyword>
<dbReference type="InterPro" id="IPR012910">
    <property type="entry name" value="Plug_dom"/>
</dbReference>
<accession>A0A366MSM9</accession>
<dbReference type="PANTHER" id="PTHR32552:SF74">
    <property type="entry name" value="HYDROXAMATE SIDEROPHORE RECEPTOR FHUE"/>
    <property type="match status" value="1"/>
</dbReference>
<keyword evidence="12 18" id="KW-0675">Receptor</keyword>
<reference evidence="18 19" key="1">
    <citation type="submission" date="2017-10" db="EMBL/GenBank/DDBJ databases">
        <title>Genomics of the genus Arcobacter.</title>
        <authorList>
            <person name="Perez-Cataluna A."/>
            <person name="Figueras M.J."/>
        </authorList>
    </citation>
    <scope>NUCLEOTIDE SEQUENCE [LARGE SCALE GENOMIC DNA]</scope>
    <source>
        <strain evidence="18 19">CECT 9230</strain>
    </source>
</reference>
<keyword evidence="4 14" id="KW-1134">Transmembrane beta strand</keyword>
<organism evidence="18 19">
    <name type="scientific">Aliarcobacter vitoriensis</name>
    <dbReference type="NCBI Taxonomy" id="2011099"/>
    <lineage>
        <taxon>Bacteria</taxon>
        <taxon>Pseudomonadati</taxon>
        <taxon>Campylobacterota</taxon>
        <taxon>Epsilonproteobacteria</taxon>
        <taxon>Campylobacterales</taxon>
        <taxon>Arcobacteraceae</taxon>
        <taxon>Aliarcobacter</taxon>
    </lineage>
</organism>
<dbReference type="Proteomes" id="UP000252669">
    <property type="component" value="Unassembled WGS sequence"/>
</dbReference>
<dbReference type="OrthoDB" id="174652at2"/>
<dbReference type="InterPro" id="IPR011662">
    <property type="entry name" value="Secretin/TonB_short_N"/>
</dbReference>
<dbReference type="Pfam" id="PF00593">
    <property type="entry name" value="TonB_dep_Rec_b-barrel"/>
    <property type="match status" value="1"/>
</dbReference>
<comment type="subcellular location">
    <subcellularLocation>
        <location evidence="1 14">Cell outer membrane</location>
        <topology evidence="1 14">Multi-pass membrane protein</topology>
    </subcellularLocation>
</comment>
<dbReference type="InterPro" id="IPR036942">
    <property type="entry name" value="Beta-barrel_TonB_sf"/>
</dbReference>
<dbReference type="NCBIfam" id="TIGR01783">
    <property type="entry name" value="TonB-siderophor"/>
    <property type="match status" value="1"/>
</dbReference>
<comment type="caution">
    <text evidence="18">The sequence shown here is derived from an EMBL/GenBank/DDBJ whole genome shotgun (WGS) entry which is preliminary data.</text>
</comment>
<evidence type="ECO:0000256" key="3">
    <source>
        <dbReference type="ARBA" id="ARBA00022448"/>
    </source>
</evidence>
<keyword evidence="8" id="KW-0408">Iron</keyword>
<dbReference type="PROSITE" id="PS52016">
    <property type="entry name" value="TONB_DEPENDENT_REC_3"/>
    <property type="match status" value="1"/>
</dbReference>
<keyword evidence="19" id="KW-1185">Reference proteome</keyword>
<evidence type="ECO:0000256" key="10">
    <source>
        <dbReference type="ARBA" id="ARBA00023077"/>
    </source>
</evidence>
<evidence type="ECO:0000259" key="17">
    <source>
        <dbReference type="SMART" id="SM00965"/>
    </source>
</evidence>
<evidence type="ECO:0000256" key="1">
    <source>
        <dbReference type="ARBA" id="ARBA00004571"/>
    </source>
</evidence>
<dbReference type="GO" id="GO:0015891">
    <property type="term" value="P:siderophore transport"/>
    <property type="evidence" value="ECO:0007669"/>
    <property type="project" value="InterPro"/>
</dbReference>
<keyword evidence="13 14" id="KW-0998">Cell outer membrane</keyword>
<dbReference type="Pfam" id="PF07660">
    <property type="entry name" value="STN"/>
    <property type="match status" value="1"/>
</dbReference>
<dbReference type="InterPro" id="IPR010105">
    <property type="entry name" value="TonB_sidphr_rcpt"/>
</dbReference>
<dbReference type="InterPro" id="IPR037066">
    <property type="entry name" value="Plug_dom_sf"/>
</dbReference>
<evidence type="ECO:0000256" key="16">
    <source>
        <dbReference type="SAM" id="SignalP"/>
    </source>
</evidence>
<feature type="signal peptide" evidence="16">
    <location>
        <begin position="1"/>
        <end position="23"/>
    </location>
</feature>
<protein>
    <submittedName>
        <fullName evidence="18">TonB-dependent siderophore receptor</fullName>
    </submittedName>
</protein>
<evidence type="ECO:0000256" key="13">
    <source>
        <dbReference type="ARBA" id="ARBA00023237"/>
    </source>
</evidence>
<evidence type="ECO:0000256" key="6">
    <source>
        <dbReference type="ARBA" id="ARBA00022692"/>
    </source>
</evidence>
<dbReference type="InterPro" id="IPR039426">
    <property type="entry name" value="TonB-dep_rcpt-like"/>
</dbReference>
<dbReference type="InterPro" id="IPR000531">
    <property type="entry name" value="Beta-barrel_TonB"/>
</dbReference>
<name>A0A366MSM9_9BACT</name>
<dbReference type="RefSeq" id="WP_113894447.1">
    <property type="nucleotide sequence ID" value="NZ_JANJGA010000010.1"/>
</dbReference>
<keyword evidence="11 14" id="KW-0472">Membrane</keyword>
<dbReference type="EMBL" id="PDKB01000010">
    <property type="protein sequence ID" value="RBQ28853.1"/>
    <property type="molecule type" value="Genomic_DNA"/>
</dbReference>
<evidence type="ECO:0000256" key="5">
    <source>
        <dbReference type="ARBA" id="ARBA00022496"/>
    </source>
</evidence>
<dbReference type="CDD" id="cd01347">
    <property type="entry name" value="ligand_gated_channel"/>
    <property type="match status" value="1"/>
</dbReference>
<evidence type="ECO:0000256" key="14">
    <source>
        <dbReference type="PROSITE-ProRule" id="PRU01360"/>
    </source>
</evidence>
<feature type="chain" id="PRO_5016628870" evidence="16">
    <location>
        <begin position="24"/>
        <end position="782"/>
    </location>
</feature>
<keyword evidence="5" id="KW-0410">Iron transport</keyword>
<evidence type="ECO:0000256" key="8">
    <source>
        <dbReference type="ARBA" id="ARBA00023004"/>
    </source>
</evidence>
<keyword evidence="3 14" id="KW-0813">Transport</keyword>
<dbReference type="PANTHER" id="PTHR32552">
    <property type="entry name" value="FERRICHROME IRON RECEPTOR-RELATED"/>
    <property type="match status" value="1"/>
</dbReference>
<gene>
    <name evidence="18" type="ORF">CRU91_06670</name>
</gene>
<dbReference type="AlphaFoldDB" id="A0A366MSM9"/>
<evidence type="ECO:0000256" key="11">
    <source>
        <dbReference type="ARBA" id="ARBA00023136"/>
    </source>
</evidence>
<evidence type="ECO:0000256" key="2">
    <source>
        <dbReference type="ARBA" id="ARBA00009810"/>
    </source>
</evidence>
<dbReference type="Gene3D" id="2.40.170.20">
    <property type="entry name" value="TonB-dependent receptor, beta-barrel domain"/>
    <property type="match status" value="1"/>
</dbReference>
<dbReference type="GO" id="GO:0038023">
    <property type="term" value="F:signaling receptor activity"/>
    <property type="evidence" value="ECO:0007669"/>
    <property type="project" value="InterPro"/>
</dbReference>
<keyword evidence="6 14" id="KW-0812">Transmembrane</keyword>
<keyword evidence="7 16" id="KW-0732">Signal</keyword>
<evidence type="ECO:0000256" key="12">
    <source>
        <dbReference type="ARBA" id="ARBA00023170"/>
    </source>
</evidence>
<feature type="domain" description="Secretin/TonB short N-terminal" evidence="17">
    <location>
        <begin position="47"/>
        <end position="97"/>
    </location>
</feature>
<evidence type="ECO:0000256" key="9">
    <source>
        <dbReference type="ARBA" id="ARBA00023065"/>
    </source>
</evidence>
<proteinExistence type="inferred from homology"/>
<dbReference type="FunFam" id="2.170.130.10:FF:000010">
    <property type="entry name" value="Ferripyoverdine receptor"/>
    <property type="match status" value="1"/>
</dbReference>
<dbReference type="Gene3D" id="3.55.50.30">
    <property type="match status" value="1"/>
</dbReference>
<evidence type="ECO:0000313" key="19">
    <source>
        <dbReference type="Proteomes" id="UP000252669"/>
    </source>
</evidence>
<sequence>MKQFKAKFITSASAILLCSALLGQEAYTIKNMSLKKALEKISKESNHSFIVDESLVDGKTAPNIDNVQGLKNALDKVLEGSGLGATIENNTIIIKEVSTYKIINGTYILDDVSVKSALGSTTEGTNSYTTGSMRTATKLDLSLRETPQSVSVITQQMIEDKKIDDFDTLMKNVTGVRVEKGVLDSRSSYSLRGFNLDYYQMDGIPMAKNDLAMYNYNMDKFDRVEIVKGANGLTSGAGNPGGAINMIRKHANSKVFKGDIEVSAGTWDTYKIKADISTPLNSDGSVRARLVASHKETDTFKDRVHNENDLVYAVIDADITDTTTISAGASYELEDLNGDSNNLPAFYSDGTKTKFDRSKNYSPDWSSWDTERYSYFVDFKQYLPNDILINAVYTHNDIKTKDRFNGYLTVWNGLNKDGSGLDYSWMYGPQDIDEDNVDIYSSIPFKLFNREHEIIAGFQYNKQNSKQTWKGDGDLSIDNLFTQNGSELAKPITSTSVPGFIGETKQTAFYINGKFEIVDDLKLILGGRLTSYDFEEISSRFNQRTKYDVKNEFTPFAGLVYDIDENHSAYVSYTDIFKPQNARDKDNKLLDPILGKNYEVGVKGEYFDKKLNTGITLFRIEQDNVAEDTGLINQAGNSIFEKKDGVTSKGVELEISGKLTDNWDLSAGYVYFSAEEANGNKFNTRAPRSNINIFTKYSMNDFSVGAGVNWKSDTYVGSGARKVSQDSYATVDLMASYDFSRNLTGQLNINNLFDKTYYSGYSVNAYAYGEPVNGMLSLKYKF</sequence>
<dbReference type="GO" id="GO:0009279">
    <property type="term" value="C:cell outer membrane"/>
    <property type="evidence" value="ECO:0007669"/>
    <property type="project" value="UniProtKB-SubCell"/>
</dbReference>
<evidence type="ECO:0000256" key="7">
    <source>
        <dbReference type="ARBA" id="ARBA00022729"/>
    </source>
</evidence>
<dbReference type="Gene3D" id="2.170.130.10">
    <property type="entry name" value="TonB-dependent receptor, plug domain"/>
    <property type="match status" value="1"/>
</dbReference>
<dbReference type="Pfam" id="PF07715">
    <property type="entry name" value="Plug"/>
    <property type="match status" value="1"/>
</dbReference>
<evidence type="ECO:0000313" key="18">
    <source>
        <dbReference type="EMBL" id="RBQ28853.1"/>
    </source>
</evidence>
<comment type="similarity">
    <text evidence="2 14 15">Belongs to the TonB-dependent receptor family.</text>
</comment>